<dbReference type="AlphaFoldDB" id="A0A3M0IJI0"/>
<protein>
    <submittedName>
        <fullName evidence="1">Uncharacterized protein</fullName>
    </submittedName>
</protein>
<dbReference type="EMBL" id="QRBI01000321">
    <property type="protein sequence ID" value="RMB88548.1"/>
    <property type="molecule type" value="Genomic_DNA"/>
</dbReference>
<evidence type="ECO:0000313" key="1">
    <source>
        <dbReference type="EMBL" id="RMB88548.1"/>
    </source>
</evidence>
<dbReference type="Gene3D" id="1.10.10.200">
    <property type="match status" value="1"/>
</dbReference>
<proteinExistence type="predicted"/>
<name>A0A3M0IJI0_HIRRU</name>
<reference evidence="1 2" key="1">
    <citation type="submission" date="2018-07" db="EMBL/GenBank/DDBJ databases">
        <title>A high quality draft genome assembly of the barn swallow (H. rustica rustica).</title>
        <authorList>
            <person name="Formenti G."/>
            <person name="Chiara M."/>
            <person name="Poveda L."/>
            <person name="Francoijs K.-J."/>
            <person name="Bonisoli-Alquati A."/>
            <person name="Canova L."/>
            <person name="Gianfranceschi L."/>
            <person name="Horner D.S."/>
            <person name="Saino N."/>
        </authorList>
    </citation>
    <scope>NUCLEOTIDE SEQUENCE [LARGE SCALE GENOMIC DNA]</scope>
    <source>
        <strain evidence="1">Chelidonia</strain>
        <tissue evidence="1">Blood</tissue>
    </source>
</reference>
<accession>A0A3M0IJI0</accession>
<comment type="caution">
    <text evidence="1">The sequence shown here is derived from an EMBL/GenBank/DDBJ whole genome shotgun (WGS) entry which is preliminary data.</text>
</comment>
<dbReference type="Proteomes" id="UP000269221">
    <property type="component" value="Unassembled WGS sequence"/>
</dbReference>
<keyword evidence="2" id="KW-1185">Reference proteome</keyword>
<dbReference type="InterPro" id="IPR017856">
    <property type="entry name" value="Integrase-like_N"/>
</dbReference>
<dbReference type="OrthoDB" id="9395371at2759"/>
<sequence>MVVAAAAGRKQPYHVMHVRSHTDLPGAIVDGNKREDTLAMAAQTPALPDTFQQAKLSHQFYHEIVPALVRMFHLTREHTKAVKQTPKDHSEMRGSYRVTVMRMLLTLLMLLNIKAWKMGQPPENVWVTLAKTLRQDNLCLSMGSVSSPLSSCLVGIPFKINEPSPLHPFAGNWPALPTTEKGPAQEAWEQWVKLILKATTDTHKENPVANSESQELDLLVSAKASYSFNFTFKIWPLVTKIKVNPLNKIYNLVNWCNYRTKTPFDTSGFLIPRALPKGVFPICGDRAWAGIPS</sequence>
<organism evidence="1 2">
    <name type="scientific">Hirundo rustica rustica</name>
    <dbReference type="NCBI Taxonomy" id="333673"/>
    <lineage>
        <taxon>Eukaryota</taxon>
        <taxon>Metazoa</taxon>
        <taxon>Chordata</taxon>
        <taxon>Craniata</taxon>
        <taxon>Vertebrata</taxon>
        <taxon>Euteleostomi</taxon>
        <taxon>Archelosauria</taxon>
        <taxon>Archosauria</taxon>
        <taxon>Dinosauria</taxon>
        <taxon>Saurischia</taxon>
        <taxon>Theropoda</taxon>
        <taxon>Coelurosauria</taxon>
        <taxon>Aves</taxon>
        <taxon>Neognathae</taxon>
        <taxon>Neoaves</taxon>
        <taxon>Telluraves</taxon>
        <taxon>Australaves</taxon>
        <taxon>Passeriformes</taxon>
        <taxon>Sylvioidea</taxon>
        <taxon>Hirundinidae</taxon>
        <taxon>Hirundo</taxon>
    </lineage>
</organism>
<gene>
    <name evidence="1" type="ORF">DUI87_35048</name>
</gene>
<evidence type="ECO:0000313" key="2">
    <source>
        <dbReference type="Proteomes" id="UP000269221"/>
    </source>
</evidence>